<keyword evidence="1" id="KW-0677">Repeat</keyword>
<keyword evidence="8" id="KW-1185">Reference proteome</keyword>
<feature type="region of interest" description="Disordered" evidence="4">
    <location>
        <begin position="1513"/>
        <end position="1559"/>
    </location>
</feature>
<keyword evidence="2" id="KW-1015">Disulfide bond</keyword>
<feature type="compositionally biased region" description="Polar residues" evidence="4">
    <location>
        <begin position="1731"/>
        <end position="1740"/>
    </location>
</feature>
<evidence type="ECO:0000259" key="6">
    <source>
        <dbReference type="PROSITE" id="PS50923"/>
    </source>
</evidence>
<feature type="non-terminal residue" evidence="7">
    <location>
        <position position="1"/>
    </location>
</feature>
<evidence type="ECO:0000313" key="7">
    <source>
        <dbReference type="EMBL" id="KAF8819396.1"/>
    </source>
</evidence>
<dbReference type="EMBL" id="JADAQX010000777">
    <property type="protein sequence ID" value="KAF8819396.1"/>
    <property type="molecule type" value="Genomic_DNA"/>
</dbReference>
<feature type="region of interest" description="Disordered" evidence="4">
    <location>
        <begin position="1336"/>
        <end position="1378"/>
    </location>
</feature>
<organism evidence="7 8">
    <name type="scientific">Cardiosporidium cionae</name>
    <dbReference type="NCBI Taxonomy" id="476202"/>
    <lineage>
        <taxon>Eukaryota</taxon>
        <taxon>Sar</taxon>
        <taxon>Alveolata</taxon>
        <taxon>Apicomplexa</taxon>
        <taxon>Aconoidasida</taxon>
        <taxon>Nephromycida</taxon>
        <taxon>Cardiosporidium</taxon>
    </lineage>
</organism>
<dbReference type="SMART" id="SM00004">
    <property type="entry name" value="NL"/>
    <property type="match status" value="1"/>
</dbReference>
<evidence type="ECO:0000256" key="4">
    <source>
        <dbReference type="SAM" id="MobiDB-lite"/>
    </source>
</evidence>
<keyword evidence="5" id="KW-0472">Membrane</keyword>
<evidence type="ECO:0000313" key="8">
    <source>
        <dbReference type="Proteomes" id="UP000823046"/>
    </source>
</evidence>
<keyword evidence="3" id="KW-0325">Glycoprotein</keyword>
<accession>A0ABQ7J5Y8</accession>
<dbReference type="PROSITE" id="PS50923">
    <property type="entry name" value="SUSHI"/>
    <property type="match status" value="1"/>
</dbReference>
<feature type="compositionally biased region" description="Basic and acidic residues" evidence="4">
    <location>
        <begin position="1615"/>
        <end position="1628"/>
    </location>
</feature>
<feature type="region of interest" description="Disordered" evidence="4">
    <location>
        <begin position="1721"/>
        <end position="1740"/>
    </location>
</feature>
<dbReference type="Proteomes" id="UP000823046">
    <property type="component" value="Unassembled WGS sequence"/>
</dbReference>
<feature type="compositionally biased region" description="Basic and acidic residues" evidence="4">
    <location>
        <begin position="1179"/>
        <end position="1188"/>
    </location>
</feature>
<keyword evidence="5" id="KW-1133">Transmembrane helix</keyword>
<feature type="region of interest" description="Disordered" evidence="4">
    <location>
        <begin position="1179"/>
        <end position="1211"/>
    </location>
</feature>
<sequence>PTCVDGIQNGNEAGIDCGGSCPHLCASCYDGIQNNDEVYIDCGGTFCQTCANCSPALIKPFLLDPTHYDVFTLAPSSSTSSAVTTHYTTAHSRRTRIVCKATNSIYELDCLNGQWLPFRGTAASTVSATFSRITTSKQMQKSIVDFDLLCKAGGVISKGENVYAWDRRELMIFQVPSIILPAEPCTHNILFNFVRELQGECGALLYGGSQSRVGSFCRDGCEAKMRQQVLEDSKCVKTVKGYSVMDIAPILNALLDLYCKTQKTTGGVVGTTYCFTSAQVALNSVLNLQNFAESPSLLSSSCSHSSCFYSNIRYISLLNQLTAFVTVNGLGPFPKPPTPPSAPPSRLLGGTPSALLSFLEKSPIETPSRVDITPWQLFQRHLQADTPRTASASVTSAIEGRSMRFLHAIENLEAIVDLMCIQVAGKFCGASVLKLGKTLPLPETFPILNTSQSEHPCTDSCAVELYRNLGQAMYDASLHRLPLDRYELAVGKLLILYGRTYCQQSYNELYCGDILFRPRFVDIIQQTAFPHYIPATLQHYPHCQCPIEFIGDGQCDSACFNVECGYDGLDCLQMRMFSSIFHNLLFEFPMDDGYRIRRNGCCTASIIEGLNHFLREDSNHPLVKTNQIDLSSLLRTQNALSPTKIVSTLQLDRSVNWMEQTCQVTFDRTCSRGLRRSAMSLQFTIENLDYFKLYGTASSAGQFALTKALSESLRSAVSKITALPLADISEYRTWPGSVNVEFILDAGWLLSLQHFTAEVEDQVKRGVFADTITKLLINSTASPLTNDQSFPPFPSLSPVVKNTRNSSFLVSNTSVKYILRDVQLPHASILSAPPLPNFGTFGMDTLAATLPRPSCQENLDLDIPVNTSLVSSYSTSTHGIVHGTSTAVSCQIGYNALTGISPQILLCDQGRWVPPQGAKLICRRPCSTYTEEDSAVLGREYTLSGVGTTHGSTRTVFCARGFARLAGPSSGSESLVCKNGNWTHRTLECRDSNSVALSNATAHCYTNLNKLNEAYTVKRVTTTHLPLVRSDELLFHVSCSRGFFSNVPKVDTSLTRTSDIPIIEVLCSKNTLLYVGMFHKPPTKTNGVIIPTAASVLPINLRTSASNYKILNFETLSNPFVDSLSCKPGNFTTPAIVTPPLSDAALIIVIFLCMFGALSIALVSFWAYKKYRSMDSAKSVEEDSKRVTQEGPSTIGGTSEMGDTPLPRLSTESGVDVHAAARLSQSTPLSSLFSAEEYIYAKKHAQRALPPPVYAPEEENLSSLTTSQILPRLASSSAYSHEPKTQEEEISDSPTKNYFYTRTAYHHEEALPSNLQDGSVWEDARSGPEGAALSYFSATRTPHPPPDAPSAISAYTPGPDSSVLSSSDTPLDRIHRTTDSPPLYSISYDARSNLSQDLSNVLPGWTPHNGPPLHTHARRTLGLEAIALPKRSRHRPPDAAPLQRKSSRDDLPPLARHASLERESAYLSPDTLFSAEARLSRKLQKSPPKIEAYERRLESSMQSVEKHLPVASMASSYETARHERHSSAAGRKEGRREMPPSPAPSFEKRKSTRRRYTGVDSSTLPCLYEETEDRPWSREGIASIANEEGTQGFLTGMLTAASPPPPIYRRERRSNEANHTNEGHERSSHPSHAYRPSHNGIQRLPLPPSELSEQLRRSSGRDVAAQFRSHKEQSLMKSILSYGEDDELYPDDSASCVANHRAYLYAPTSYTGKCEGDGGAVYGHTRPPSHPSLNRTNSRT</sequence>
<dbReference type="InterPro" id="IPR000436">
    <property type="entry name" value="Sushi_SCR_CCP_dom"/>
</dbReference>
<evidence type="ECO:0000256" key="1">
    <source>
        <dbReference type="ARBA" id="ARBA00022737"/>
    </source>
</evidence>
<name>A0ABQ7J5Y8_9APIC</name>
<feature type="region of interest" description="Disordered" evidence="4">
    <location>
        <begin position="1427"/>
        <end position="1452"/>
    </location>
</feature>
<keyword evidence="5" id="KW-0812">Transmembrane</keyword>
<feature type="region of interest" description="Disordered" evidence="4">
    <location>
        <begin position="1276"/>
        <end position="1295"/>
    </location>
</feature>
<protein>
    <recommendedName>
        <fullName evidence="6">Sushi domain-containing protein</fullName>
    </recommendedName>
</protein>
<reference evidence="7 8" key="1">
    <citation type="journal article" date="2020" name="bioRxiv">
        <title>Metabolic contributions of an alphaproteobacterial endosymbiont in the apicomplexan Cardiosporidium cionae.</title>
        <authorList>
            <person name="Hunter E.S."/>
            <person name="Paight C.J."/>
            <person name="Lane C.E."/>
        </authorList>
    </citation>
    <scope>NUCLEOTIDE SEQUENCE [LARGE SCALE GENOMIC DNA]</scope>
    <source>
        <strain evidence="7">ESH_2018</strain>
    </source>
</reference>
<comment type="caution">
    <text evidence="7">The sequence shown here is derived from an EMBL/GenBank/DDBJ whole genome shotgun (WGS) entry which is preliminary data.</text>
</comment>
<evidence type="ECO:0000256" key="5">
    <source>
        <dbReference type="SAM" id="Phobius"/>
    </source>
</evidence>
<proteinExistence type="predicted"/>
<dbReference type="Gene3D" id="4.10.470.20">
    <property type="match status" value="1"/>
</dbReference>
<feature type="transmembrane region" description="Helical" evidence="5">
    <location>
        <begin position="1144"/>
        <end position="1168"/>
    </location>
</feature>
<evidence type="ECO:0000256" key="3">
    <source>
        <dbReference type="ARBA" id="ARBA00023180"/>
    </source>
</evidence>
<feature type="region of interest" description="Disordered" evidence="4">
    <location>
        <begin position="1615"/>
        <end position="1661"/>
    </location>
</feature>
<feature type="domain" description="Sushi" evidence="6">
    <location>
        <begin position="924"/>
        <end position="991"/>
    </location>
</feature>
<dbReference type="InterPro" id="IPR000800">
    <property type="entry name" value="Notch_dom"/>
</dbReference>
<gene>
    <name evidence="7" type="ORF">IE077_001070</name>
</gene>
<dbReference type="Pfam" id="PF00066">
    <property type="entry name" value="Notch"/>
    <property type="match status" value="1"/>
</dbReference>
<evidence type="ECO:0000256" key="2">
    <source>
        <dbReference type="ARBA" id="ARBA00023157"/>
    </source>
</evidence>